<name>A0A7V8U6W8_9SPHN</name>
<feature type="transmembrane region" description="Helical" evidence="1">
    <location>
        <begin position="110"/>
        <end position="136"/>
    </location>
</feature>
<dbReference type="RefSeq" id="WP_181266075.1">
    <property type="nucleotide sequence ID" value="NZ_BAAAGB010000002.1"/>
</dbReference>
<sequence>MAGTAEKISIANVITNSFGLLGRHALVFFGFPLLLFGVPSVAIRSLFGLETDFGNFNGTSTAYAIVFGYALAMLAVYGFLQALLMLVAAQDLARQPSSLANCIAQAVRKLPGLFGLGFVVIASFILIAGVITMPVFGFSLKLVSDQNFAGATSMFFTMLGLVLIGMIAFTYLSLMWMVAIPAKVVEPIGVFAALGRSRRLTAGSRLRLLLLIIILFFFNIAVSLPLGLIAQFGPVVEMIATVLSSAINIAFASALVASAYIELRAVKEGASTDELADVFA</sequence>
<accession>A0A7V8U6W8</accession>
<reference evidence="2 3" key="1">
    <citation type="journal article" date="1994" name="Int. J. Syst. Bacteriol.">
        <title>Phylogenetic positions of novel aerobic, bacteriochlorophyll a-containing bacteria and description of Roseococcus thiosulfatophilus gen. nov., sp. nov., Erythromicrobium ramosum gen. nov., sp. nov., and Erythrobacter litoralis sp. nov.</title>
        <authorList>
            <person name="Yurkov V."/>
            <person name="Stackebrandt E."/>
            <person name="Holmes A."/>
            <person name="Fuerst J.A."/>
            <person name="Hugenholtz P."/>
            <person name="Golecki J."/>
            <person name="Gad'on N."/>
            <person name="Gorlenko V.M."/>
            <person name="Kompantseva E.I."/>
            <person name="Drews G."/>
        </authorList>
    </citation>
    <scope>NUCLEOTIDE SEQUENCE [LARGE SCALE GENOMIC DNA]</scope>
    <source>
        <strain evidence="2 3">KR-99</strain>
    </source>
</reference>
<gene>
    <name evidence="2" type="ORF">FG486_00790</name>
</gene>
<feature type="transmembrane region" description="Helical" evidence="1">
    <location>
        <begin position="208"/>
        <end position="232"/>
    </location>
</feature>
<feature type="transmembrane region" description="Helical" evidence="1">
    <location>
        <begin position="148"/>
        <end position="174"/>
    </location>
</feature>
<evidence type="ECO:0000313" key="2">
    <source>
        <dbReference type="EMBL" id="MBA1372860.1"/>
    </source>
</evidence>
<dbReference type="EMBL" id="VDES01000001">
    <property type="protein sequence ID" value="MBA1372860.1"/>
    <property type="molecule type" value="Genomic_DNA"/>
</dbReference>
<evidence type="ECO:0008006" key="4">
    <source>
        <dbReference type="Google" id="ProtNLM"/>
    </source>
</evidence>
<protein>
    <recommendedName>
        <fullName evidence="4">Glycerophosphoryl diester phosphodiesterase membrane domain-containing protein</fullName>
    </recommendedName>
</protein>
<evidence type="ECO:0000256" key="1">
    <source>
        <dbReference type="SAM" id="Phobius"/>
    </source>
</evidence>
<feature type="transmembrane region" description="Helical" evidence="1">
    <location>
        <begin position="63"/>
        <end position="89"/>
    </location>
</feature>
<evidence type="ECO:0000313" key="3">
    <source>
        <dbReference type="Proteomes" id="UP000589292"/>
    </source>
</evidence>
<feature type="transmembrane region" description="Helical" evidence="1">
    <location>
        <begin position="238"/>
        <end position="261"/>
    </location>
</feature>
<comment type="caution">
    <text evidence="2">The sequence shown here is derived from an EMBL/GenBank/DDBJ whole genome shotgun (WGS) entry which is preliminary data.</text>
</comment>
<keyword evidence="1" id="KW-0472">Membrane</keyword>
<keyword evidence="1" id="KW-1133">Transmembrane helix</keyword>
<dbReference type="Proteomes" id="UP000589292">
    <property type="component" value="Unassembled WGS sequence"/>
</dbReference>
<feature type="transmembrane region" description="Helical" evidence="1">
    <location>
        <begin position="25"/>
        <end position="43"/>
    </location>
</feature>
<dbReference type="AlphaFoldDB" id="A0A7V8U6W8"/>
<keyword evidence="1" id="KW-0812">Transmembrane</keyword>
<organism evidence="2 3">
    <name type="scientific">Sphingomonas ursincola</name>
    <dbReference type="NCBI Taxonomy" id="56361"/>
    <lineage>
        <taxon>Bacteria</taxon>
        <taxon>Pseudomonadati</taxon>
        <taxon>Pseudomonadota</taxon>
        <taxon>Alphaproteobacteria</taxon>
        <taxon>Sphingomonadales</taxon>
        <taxon>Sphingomonadaceae</taxon>
        <taxon>Sphingomonas</taxon>
    </lineage>
</organism>
<keyword evidence="3" id="KW-1185">Reference proteome</keyword>
<proteinExistence type="predicted"/>